<dbReference type="PANTHER" id="PTHR23138:SF87">
    <property type="entry name" value="E3 SUMO-PROTEIN LIGASE RANBP2"/>
    <property type="match status" value="1"/>
</dbReference>
<feature type="domain" description="RanBD1" evidence="2">
    <location>
        <begin position="66"/>
        <end position="204"/>
    </location>
</feature>
<proteinExistence type="predicted"/>
<evidence type="ECO:0000259" key="2">
    <source>
        <dbReference type="PROSITE" id="PS50196"/>
    </source>
</evidence>
<dbReference type="InterPro" id="IPR000156">
    <property type="entry name" value="Ran_bind_dom"/>
</dbReference>
<feature type="compositionally biased region" description="Polar residues" evidence="1">
    <location>
        <begin position="33"/>
        <end position="42"/>
    </location>
</feature>
<dbReference type="PANTHER" id="PTHR23138">
    <property type="entry name" value="RAN BINDING PROTEIN"/>
    <property type="match status" value="1"/>
</dbReference>
<dbReference type="FunFam" id="2.30.29.30:FF:000018">
    <property type="entry name" value="E3 SUMO-protein ligase RanBP2"/>
    <property type="match status" value="1"/>
</dbReference>
<evidence type="ECO:0000313" key="3">
    <source>
        <dbReference type="Ensembl" id="ENSABRP00000018012.1"/>
    </source>
</evidence>
<dbReference type="InterPro" id="IPR045255">
    <property type="entry name" value="RanBP1-like"/>
</dbReference>
<dbReference type="GeneTree" id="ENSGT00940000154389"/>
<dbReference type="SUPFAM" id="SSF50729">
    <property type="entry name" value="PH domain-like"/>
    <property type="match status" value="1"/>
</dbReference>
<dbReference type="Ensembl" id="ENSABRT00000025447.1">
    <property type="protein sequence ID" value="ENSABRP00000018012.1"/>
    <property type="gene ID" value="ENSABRG00000015520.1"/>
</dbReference>
<dbReference type="PROSITE" id="PS50196">
    <property type="entry name" value="RANBD1"/>
    <property type="match status" value="1"/>
</dbReference>
<dbReference type="GO" id="GO:0005737">
    <property type="term" value="C:cytoplasm"/>
    <property type="evidence" value="ECO:0007669"/>
    <property type="project" value="TreeGrafter"/>
</dbReference>
<dbReference type="InterPro" id="IPR011993">
    <property type="entry name" value="PH-like_dom_sf"/>
</dbReference>
<protein>
    <recommendedName>
        <fullName evidence="2">RanBD1 domain-containing protein</fullName>
    </recommendedName>
</protein>
<evidence type="ECO:0000313" key="4">
    <source>
        <dbReference type="Proteomes" id="UP000694426"/>
    </source>
</evidence>
<dbReference type="GO" id="GO:0005096">
    <property type="term" value="F:GTPase activator activity"/>
    <property type="evidence" value="ECO:0007669"/>
    <property type="project" value="TreeGrafter"/>
</dbReference>
<dbReference type="GO" id="GO:0005643">
    <property type="term" value="C:nuclear pore"/>
    <property type="evidence" value="ECO:0007669"/>
    <property type="project" value="TreeGrafter"/>
</dbReference>
<organism evidence="3 4">
    <name type="scientific">Anser brachyrhynchus</name>
    <name type="common">Pink-footed goose</name>
    <dbReference type="NCBI Taxonomy" id="132585"/>
    <lineage>
        <taxon>Eukaryota</taxon>
        <taxon>Metazoa</taxon>
        <taxon>Chordata</taxon>
        <taxon>Craniata</taxon>
        <taxon>Vertebrata</taxon>
        <taxon>Euteleostomi</taxon>
        <taxon>Archelosauria</taxon>
        <taxon>Archosauria</taxon>
        <taxon>Dinosauria</taxon>
        <taxon>Saurischia</taxon>
        <taxon>Theropoda</taxon>
        <taxon>Coelurosauria</taxon>
        <taxon>Aves</taxon>
        <taxon>Neognathae</taxon>
        <taxon>Galloanserae</taxon>
        <taxon>Anseriformes</taxon>
        <taxon>Anatidae</taxon>
        <taxon>Anserinae</taxon>
        <taxon>Anser</taxon>
    </lineage>
</organism>
<dbReference type="Proteomes" id="UP000694426">
    <property type="component" value="Unplaced"/>
</dbReference>
<dbReference type="SMART" id="SM00160">
    <property type="entry name" value="RanBD"/>
    <property type="match status" value="1"/>
</dbReference>
<name>A0A8B9CD94_9AVES</name>
<sequence length="232" mass="25257">RGMAMGAVVTCGGCPQGSIPWGPSPRSKLPQHGSPTGGSSPQTPAPAWAPLHGGSNDEVVHSDDIHFNPIVSLPEVEVKSGEEDEEILFKERDAVGLLGHLSTLLAQWKERGVGKIKILFHTQKKYYRVLMRRDQVLKVCASHVITKEINLVPSDTSNNVLIWTATDYADGEVKVEYIAGRVKSQEMAATFKKIFEDCQQSLSKLKKGLPAGLSKDTNPVVYKLGEQAVVTN</sequence>
<dbReference type="Pfam" id="PF00638">
    <property type="entry name" value="Ran_BP1"/>
    <property type="match status" value="1"/>
</dbReference>
<reference evidence="3" key="1">
    <citation type="submission" date="2025-08" db="UniProtKB">
        <authorList>
            <consortium name="Ensembl"/>
        </authorList>
    </citation>
    <scope>IDENTIFICATION</scope>
</reference>
<dbReference type="Gene3D" id="2.30.29.30">
    <property type="entry name" value="Pleckstrin-homology domain (PH domain)/Phosphotyrosine-binding domain (PTB)"/>
    <property type="match status" value="1"/>
</dbReference>
<accession>A0A8B9CD94</accession>
<reference evidence="3" key="2">
    <citation type="submission" date="2025-09" db="UniProtKB">
        <authorList>
            <consortium name="Ensembl"/>
        </authorList>
    </citation>
    <scope>IDENTIFICATION</scope>
</reference>
<dbReference type="AlphaFoldDB" id="A0A8B9CD94"/>
<feature type="region of interest" description="Disordered" evidence="1">
    <location>
        <begin position="14"/>
        <end position="55"/>
    </location>
</feature>
<keyword evidence="4" id="KW-1185">Reference proteome</keyword>
<evidence type="ECO:0000256" key="1">
    <source>
        <dbReference type="SAM" id="MobiDB-lite"/>
    </source>
</evidence>